<evidence type="ECO:0000256" key="8">
    <source>
        <dbReference type="SAM" id="Coils"/>
    </source>
</evidence>
<evidence type="ECO:0000256" key="7">
    <source>
        <dbReference type="RuleBase" id="RU003435"/>
    </source>
</evidence>
<evidence type="ECO:0000313" key="10">
    <source>
        <dbReference type="EMBL" id="AFM03382.1"/>
    </source>
</evidence>
<evidence type="ECO:0000256" key="1">
    <source>
        <dbReference type="ARBA" id="ARBA00006040"/>
    </source>
</evidence>
<dbReference type="EMBL" id="CP003345">
    <property type="protein sequence ID" value="AFM03382.1"/>
    <property type="molecule type" value="Genomic_DNA"/>
</dbReference>
<dbReference type="CDD" id="cd06455">
    <property type="entry name" value="M3A_TOP"/>
    <property type="match status" value="1"/>
</dbReference>
<evidence type="ECO:0000313" key="11">
    <source>
        <dbReference type="Proteomes" id="UP000006054"/>
    </source>
</evidence>
<dbReference type="RefSeq" id="WP_014796840.1">
    <property type="nucleotide sequence ID" value="NC_018018.1"/>
</dbReference>
<dbReference type="GO" id="GO:0006518">
    <property type="term" value="P:peptide metabolic process"/>
    <property type="evidence" value="ECO:0007669"/>
    <property type="project" value="TreeGrafter"/>
</dbReference>
<dbReference type="InterPro" id="IPR045090">
    <property type="entry name" value="Pept_M3A_M3B"/>
</dbReference>
<evidence type="ECO:0000256" key="2">
    <source>
        <dbReference type="ARBA" id="ARBA00022670"/>
    </source>
</evidence>
<dbReference type="InterPro" id="IPR024079">
    <property type="entry name" value="MetalloPept_cat_dom_sf"/>
</dbReference>
<dbReference type="Proteomes" id="UP000006054">
    <property type="component" value="Chromosome"/>
</dbReference>
<evidence type="ECO:0000256" key="4">
    <source>
        <dbReference type="ARBA" id="ARBA00022801"/>
    </source>
</evidence>
<dbReference type="GO" id="GO:0004222">
    <property type="term" value="F:metalloendopeptidase activity"/>
    <property type="evidence" value="ECO:0007669"/>
    <property type="project" value="InterPro"/>
</dbReference>
<dbReference type="FunFam" id="3.40.390.10:FF:000074">
    <property type="entry name" value="Metalloprotease"/>
    <property type="match status" value="1"/>
</dbReference>
<dbReference type="InterPro" id="IPR001567">
    <property type="entry name" value="Pept_M3A_M3B_dom"/>
</dbReference>
<dbReference type="OrthoDB" id="9773538at2"/>
<feature type="coiled-coil region" evidence="8">
    <location>
        <begin position="144"/>
        <end position="175"/>
    </location>
</feature>
<feature type="domain" description="Peptidase M3A/M3B catalytic" evidence="9">
    <location>
        <begin position="213"/>
        <end position="652"/>
    </location>
</feature>
<dbReference type="Gene3D" id="1.10.1370.10">
    <property type="entry name" value="Neurolysin, domain 3"/>
    <property type="match status" value="1"/>
</dbReference>
<keyword evidence="6 7" id="KW-0482">Metalloprotease</keyword>
<dbReference type="PATRIC" id="fig|880071.3.peg.907"/>
<keyword evidence="4 7" id="KW-0378">Hydrolase</keyword>
<dbReference type="eggNOG" id="COG0339">
    <property type="taxonomic scope" value="Bacteria"/>
</dbReference>
<accession>I4AHE7</accession>
<sequence>MESYFEFFYSSPNFEEIDAKSIRYITDKIIRKSDAALAVVLGGDTQTFEMKMEKWDELTHKLSSISGIIFLLAHTSSNKEVYNQANQSIQVLQRYGNGLSLNEELYKSLKKYSQSDDARWLKGYKKKFIKETIREFERNGFALVQQDRDTLRNIKDQLSDLANEFSRNIAEHQDQIIISEKDIEGLPEDYKNRHKMEDGMYKITLDSPSYRPFMRYAKNEKWRKELYIKYLNKGNPKNTDILIKTIALRNQMANLLGYKTYAQYVIEERMAKTPNTVWNFEEELTNKVKPKAEKDYKELLSITEGKNELKSWETGFYNNILLEKNYNLNAEEVKQYFELNNIFKGIFKICKDLFGIDFVKMYHHSVWHEDVIVYEVRKKHSVIGKMYLDLYPRANKYSHAACFGLVSGRETPRGYQTPHTALVCNFPPSTPNSPSLLSHEQVTTVFHEFGHGLHQLLTKSPLAAFAGTSVVRDFVEVPSQLFENWAWDYDILKEFALHHKTEEVLPKELFDKMIAARNVGSGLFTLQQILYGTYDLTLHDKYNPLTDESPNELFNRLQRQITLTAPVEGTDFPSAFGHLMGYAAGYYGYLWAKVYAEDMFSVFEKEGLLNPKVGKKYVDKVLSKGGSEEEMSQIKNFLGREPKQEAFLKSLGL</sequence>
<evidence type="ECO:0000259" key="9">
    <source>
        <dbReference type="Pfam" id="PF01432"/>
    </source>
</evidence>
<keyword evidence="11" id="KW-1185">Reference proteome</keyword>
<dbReference type="InterPro" id="IPR024077">
    <property type="entry name" value="Neurolysin/TOP_dom2"/>
</dbReference>
<evidence type="ECO:0000256" key="3">
    <source>
        <dbReference type="ARBA" id="ARBA00022723"/>
    </source>
</evidence>
<comment type="cofactor">
    <cofactor evidence="7">
        <name>Zn(2+)</name>
        <dbReference type="ChEBI" id="CHEBI:29105"/>
    </cofactor>
    <text evidence="7">Binds 1 zinc ion.</text>
</comment>
<dbReference type="HOGENOM" id="CLU_001805_2_1_10"/>
<organism evidence="10 11">
    <name type="scientific">Bernardetia litoralis (strain ATCC 23117 / DSM 6794 / NBRC 15988 / NCIMB 1366 / Fx l1 / Sio-4)</name>
    <name type="common">Flexibacter litoralis</name>
    <dbReference type="NCBI Taxonomy" id="880071"/>
    <lineage>
        <taxon>Bacteria</taxon>
        <taxon>Pseudomonadati</taxon>
        <taxon>Bacteroidota</taxon>
        <taxon>Cytophagia</taxon>
        <taxon>Cytophagales</taxon>
        <taxon>Bernardetiaceae</taxon>
        <taxon>Bernardetia</taxon>
    </lineage>
</organism>
<evidence type="ECO:0000256" key="6">
    <source>
        <dbReference type="ARBA" id="ARBA00023049"/>
    </source>
</evidence>
<reference evidence="11" key="1">
    <citation type="submission" date="2012-06" db="EMBL/GenBank/DDBJ databases">
        <title>The complete genome of Flexibacter litoralis DSM 6794.</title>
        <authorList>
            <person name="Lucas S."/>
            <person name="Copeland A."/>
            <person name="Lapidus A."/>
            <person name="Glavina del Rio T."/>
            <person name="Dalin E."/>
            <person name="Tice H."/>
            <person name="Bruce D."/>
            <person name="Goodwin L."/>
            <person name="Pitluck S."/>
            <person name="Peters L."/>
            <person name="Ovchinnikova G."/>
            <person name="Lu M."/>
            <person name="Kyrpides N."/>
            <person name="Mavromatis K."/>
            <person name="Ivanova N."/>
            <person name="Brettin T."/>
            <person name="Detter J.C."/>
            <person name="Han C."/>
            <person name="Larimer F."/>
            <person name="Land M."/>
            <person name="Hauser L."/>
            <person name="Markowitz V."/>
            <person name="Cheng J.-F."/>
            <person name="Hugenholtz P."/>
            <person name="Woyke T."/>
            <person name="Wu D."/>
            <person name="Spring S."/>
            <person name="Lang E."/>
            <person name="Kopitz M."/>
            <person name="Brambilla E."/>
            <person name="Klenk H.-P."/>
            <person name="Eisen J.A."/>
        </authorList>
    </citation>
    <scope>NUCLEOTIDE SEQUENCE [LARGE SCALE GENOMIC DNA]</scope>
    <source>
        <strain evidence="11">ATCC 23117 / DSM 6794 / NBRC 15988 / NCIMB 1366 / Sio-4</strain>
    </source>
</reference>
<protein>
    <submittedName>
        <fullName evidence="10">Zn-dependent oligopeptidase</fullName>
    </submittedName>
</protein>
<gene>
    <name evidence="10" type="ordered locus">Fleli_0928</name>
</gene>
<dbReference type="Gene3D" id="1.10.1370.40">
    <property type="match status" value="1"/>
</dbReference>
<dbReference type="GO" id="GO:0006508">
    <property type="term" value="P:proteolysis"/>
    <property type="evidence" value="ECO:0007669"/>
    <property type="project" value="UniProtKB-KW"/>
</dbReference>
<proteinExistence type="inferred from homology"/>
<keyword evidence="3 7" id="KW-0479">Metal-binding</keyword>
<dbReference type="PANTHER" id="PTHR11804:SF84">
    <property type="entry name" value="SACCHAROLYSIN"/>
    <property type="match status" value="1"/>
</dbReference>
<keyword evidence="8" id="KW-0175">Coiled coil</keyword>
<dbReference type="Pfam" id="PF01432">
    <property type="entry name" value="Peptidase_M3"/>
    <property type="match status" value="1"/>
</dbReference>
<name>I4AHE7_BERLS</name>
<dbReference type="Gene3D" id="3.40.390.10">
    <property type="entry name" value="Collagenase (Catalytic Domain)"/>
    <property type="match status" value="1"/>
</dbReference>
<dbReference type="KEGG" id="fli:Fleli_0928"/>
<keyword evidence="2 7" id="KW-0645">Protease</keyword>
<keyword evidence="5 7" id="KW-0862">Zinc</keyword>
<dbReference type="AlphaFoldDB" id="I4AHE7"/>
<dbReference type="PANTHER" id="PTHR11804">
    <property type="entry name" value="PROTEASE M3 THIMET OLIGOPEPTIDASE-RELATED"/>
    <property type="match status" value="1"/>
</dbReference>
<dbReference type="GO" id="GO:0046872">
    <property type="term" value="F:metal ion binding"/>
    <property type="evidence" value="ECO:0007669"/>
    <property type="project" value="UniProtKB-UniRule"/>
</dbReference>
<dbReference type="SUPFAM" id="SSF55486">
    <property type="entry name" value="Metalloproteases ('zincins'), catalytic domain"/>
    <property type="match status" value="1"/>
</dbReference>
<comment type="similarity">
    <text evidence="1 7">Belongs to the peptidase M3 family.</text>
</comment>
<evidence type="ECO:0000256" key="5">
    <source>
        <dbReference type="ARBA" id="ARBA00022833"/>
    </source>
</evidence>